<dbReference type="EMBL" id="JBHTII010000001">
    <property type="protein sequence ID" value="MFD0790598.1"/>
    <property type="molecule type" value="Genomic_DNA"/>
</dbReference>
<comment type="caution">
    <text evidence="2">The sequence shown here is derived from an EMBL/GenBank/DDBJ whole genome shotgun (WGS) entry which is preliminary data.</text>
</comment>
<keyword evidence="3" id="KW-1185">Reference proteome</keyword>
<feature type="domain" description="DUF559" evidence="1">
    <location>
        <begin position="70"/>
        <end position="148"/>
    </location>
</feature>
<dbReference type="RefSeq" id="WP_204978435.1">
    <property type="nucleotide sequence ID" value="NZ_JBHTII010000001.1"/>
</dbReference>
<dbReference type="Proteomes" id="UP001597055">
    <property type="component" value="Unassembled WGS sequence"/>
</dbReference>
<sequence length="156" mass="17624">MPGRRDPDDGALTAREVVAALDSILNQGLRSMRELREIFGRLPAKYQVLLALADGRAESGPETLVRLMLRMLGADFDPQVRIAGVGRVDFLVGERLILECDSRAHHSDWDQRRRDIRRDQEAARRGFVTARLLAEDILFRPEEVMSVLADVVRAHP</sequence>
<evidence type="ECO:0000313" key="2">
    <source>
        <dbReference type="EMBL" id="MFD0790598.1"/>
    </source>
</evidence>
<dbReference type="InterPro" id="IPR011335">
    <property type="entry name" value="Restrct_endonuc-II-like"/>
</dbReference>
<dbReference type="SUPFAM" id="SSF52980">
    <property type="entry name" value="Restriction endonuclease-like"/>
    <property type="match status" value="1"/>
</dbReference>
<evidence type="ECO:0000313" key="3">
    <source>
        <dbReference type="Proteomes" id="UP001597055"/>
    </source>
</evidence>
<evidence type="ECO:0000259" key="1">
    <source>
        <dbReference type="Pfam" id="PF04480"/>
    </source>
</evidence>
<protein>
    <submittedName>
        <fullName evidence="2">DUF559 domain-containing protein</fullName>
    </submittedName>
</protein>
<gene>
    <name evidence="2" type="ORF">ACFQ0P_09315</name>
</gene>
<reference evidence="3" key="1">
    <citation type="journal article" date="2019" name="Int. J. Syst. Evol. Microbiol.">
        <title>The Global Catalogue of Microorganisms (GCM) 10K type strain sequencing project: providing services to taxonomists for standard genome sequencing and annotation.</title>
        <authorList>
            <consortium name="The Broad Institute Genomics Platform"/>
            <consortium name="The Broad Institute Genome Sequencing Center for Infectious Disease"/>
            <person name="Wu L."/>
            <person name="Ma J."/>
        </authorList>
    </citation>
    <scope>NUCLEOTIDE SEQUENCE [LARGE SCALE GENOMIC DNA]</scope>
    <source>
        <strain evidence="3">CCUG 54523</strain>
    </source>
</reference>
<proteinExistence type="predicted"/>
<dbReference type="InterPro" id="IPR007569">
    <property type="entry name" value="DUF559"/>
</dbReference>
<organism evidence="2 3">
    <name type="scientific">Microbacterium insulae</name>
    <dbReference type="NCBI Taxonomy" id="483014"/>
    <lineage>
        <taxon>Bacteria</taxon>
        <taxon>Bacillati</taxon>
        <taxon>Actinomycetota</taxon>
        <taxon>Actinomycetes</taxon>
        <taxon>Micrococcales</taxon>
        <taxon>Microbacteriaceae</taxon>
        <taxon>Microbacterium</taxon>
    </lineage>
</organism>
<name>A0ABW3AI32_9MICO</name>
<accession>A0ABW3AI32</accession>
<dbReference type="Gene3D" id="3.40.960.10">
    <property type="entry name" value="VSR Endonuclease"/>
    <property type="match status" value="1"/>
</dbReference>
<dbReference type="Pfam" id="PF04480">
    <property type="entry name" value="DUF559"/>
    <property type="match status" value="1"/>
</dbReference>